<keyword evidence="2" id="KW-1133">Transmembrane helix</keyword>
<evidence type="ECO:0000313" key="3">
    <source>
        <dbReference type="EMBL" id="GFO05550.1"/>
    </source>
</evidence>
<evidence type="ECO:0000256" key="1">
    <source>
        <dbReference type="SAM" id="MobiDB-lite"/>
    </source>
</evidence>
<comment type="caution">
    <text evidence="3">The sequence shown here is derived from an EMBL/GenBank/DDBJ whole genome shotgun (WGS) entry which is preliminary data.</text>
</comment>
<reference evidence="3 4" key="1">
    <citation type="journal article" date="2021" name="Elife">
        <title>Chloroplast acquisition without the gene transfer in kleptoplastic sea slugs, Plakobranchus ocellatus.</title>
        <authorList>
            <person name="Maeda T."/>
            <person name="Takahashi S."/>
            <person name="Yoshida T."/>
            <person name="Shimamura S."/>
            <person name="Takaki Y."/>
            <person name="Nagai Y."/>
            <person name="Toyoda A."/>
            <person name="Suzuki Y."/>
            <person name="Arimoto A."/>
            <person name="Ishii H."/>
            <person name="Satoh N."/>
            <person name="Nishiyama T."/>
            <person name="Hasebe M."/>
            <person name="Maruyama T."/>
            <person name="Minagawa J."/>
            <person name="Obokata J."/>
            <person name="Shigenobu S."/>
        </authorList>
    </citation>
    <scope>NUCLEOTIDE SEQUENCE [LARGE SCALE GENOMIC DNA]</scope>
</reference>
<keyword evidence="2" id="KW-0472">Membrane</keyword>
<feature type="transmembrane region" description="Helical" evidence="2">
    <location>
        <begin position="25"/>
        <end position="44"/>
    </location>
</feature>
<evidence type="ECO:0000313" key="4">
    <source>
        <dbReference type="Proteomes" id="UP000735302"/>
    </source>
</evidence>
<proteinExistence type="predicted"/>
<feature type="region of interest" description="Disordered" evidence="1">
    <location>
        <begin position="67"/>
        <end position="130"/>
    </location>
</feature>
<feature type="compositionally biased region" description="Basic residues" evidence="1">
    <location>
        <begin position="88"/>
        <end position="105"/>
    </location>
</feature>
<feature type="compositionally biased region" description="Low complexity" evidence="1">
    <location>
        <begin position="111"/>
        <end position="130"/>
    </location>
</feature>
<dbReference type="Proteomes" id="UP000735302">
    <property type="component" value="Unassembled WGS sequence"/>
</dbReference>
<name>A0AAV4AFK7_9GAST</name>
<protein>
    <submittedName>
        <fullName evidence="3">Uncharacterized protein</fullName>
    </submittedName>
</protein>
<accession>A0AAV4AFK7</accession>
<organism evidence="3 4">
    <name type="scientific">Plakobranchus ocellatus</name>
    <dbReference type="NCBI Taxonomy" id="259542"/>
    <lineage>
        <taxon>Eukaryota</taxon>
        <taxon>Metazoa</taxon>
        <taxon>Spiralia</taxon>
        <taxon>Lophotrochozoa</taxon>
        <taxon>Mollusca</taxon>
        <taxon>Gastropoda</taxon>
        <taxon>Heterobranchia</taxon>
        <taxon>Euthyneura</taxon>
        <taxon>Panpulmonata</taxon>
        <taxon>Sacoglossa</taxon>
        <taxon>Placobranchoidea</taxon>
        <taxon>Plakobranchidae</taxon>
        <taxon>Plakobranchus</taxon>
    </lineage>
</organism>
<evidence type="ECO:0000256" key="2">
    <source>
        <dbReference type="SAM" id="Phobius"/>
    </source>
</evidence>
<dbReference type="EMBL" id="BLXT01003749">
    <property type="protein sequence ID" value="GFO05550.1"/>
    <property type="molecule type" value="Genomic_DNA"/>
</dbReference>
<keyword evidence="2" id="KW-0812">Transmembrane</keyword>
<feature type="compositionally biased region" description="Basic and acidic residues" evidence="1">
    <location>
        <begin position="78"/>
        <end position="87"/>
    </location>
</feature>
<keyword evidence="4" id="KW-1185">Reference proteome</keyword>
<dbReference type="AlphaFoldDB" id="A0AAV4AFK7"/>
<sequence length="154" mass="16961">MKGMPDVVLVAYDIVISLFKDAWEILVMLLAVTVLAHFVFGCWGSQVGSAWRHMWAKKCSKRAYIADGYGSGGGSGDKLNDEDSYERRKTKRSHRKKRKRRKKRKKDDDSSCSSQSCSTSSPSSASSSMSCLSCPASCSSYACSGPCCSFCPRR</sequence>
<gene>
    <name evidence="3" type="ORF">PoB_003205500</name>
</gene>